<evidence type="ECO:0000313" key="2">
    <source>
        <dbReference type="EMBL" id="TPX75051.1"/>
    </source>
</evidence>
<dbReference type="InterPro" id="IPR029069">
    <property type="entry name" value="HotDog_dom_sf"/>
</dbReference>
<dbReference type="CDD" id="cd03443">
    <property type="entry name" value="PaaI_thioesterase"/>
    <property type="match status" value="1"/>
</dbReference>
<protein>
    <recommendedName>
        <fullName evidence="1">Thioesterase domain-containing protein</fullName>
    </recommendedName>
</protein>
<dbReference type="EMBL" id="QEAP01000097">
    <property type="protein sequence ID" value="TPX75051.1"/>
    <property type="molecule type" value="Genomic_DNA"/>
</dbReference>
<feature type="domain" description="Thioesterase" evidence="1">
    <location>
        <begin position="7"/>
        <end position="56"/>
    </location>
</feature>
<gene>
    <name evidence="2" type="ORF">CcCBS67573_g03676</name>
</gene>
<evidence type="ECO:0000313" key="3">
    <source>
        <dbReference type="Proteomes" id="UP000320333"/>
    </source>
</evidence>
<accession>A0A507FFC3</accession>
<name>A0A507FFC3_9FUNG</name>
<dbReference type="OrthoDB" id="46529at2759"/>
<comment type="caution">
    <text evidence="2">The sequence shown here is derived from an EMBL/GenBank/DDBJ whole genome shotgun (WGS) entry which is preliminary data.</text>
</comment>
<dbReference type="SUPFAM" id="SSF54637">
    <property type="entry name" value="Thioesterase/thiol ester dehydrase-isomerase"/>
    <property type="match status" value="1"/>
</dbReference>
<dbReference type="Pfam" id="PF03061">
    <property type="entry name" value="4HBT"/>
    <property type="match status" value="1"/>
</dbReference>
<evidence type="ECO:0000259" key="1">
    <source>
        <dbReference type="Pfam" id="PF03061"/>
    </source>
</evidence>
<dbReference type="Gene3D" id="3.10.129.10">
    <property type="entry name" value="Hotdog Thioesterase"/>
    <property type="match status" value="1"/>
</dbReference>
<proteinExistence type="predicted"/>
<reference evidence="2 3" key="1">
    <citation type="journal article" date="2019" name="Sci. Rep.">
        <title>Comparative genomics of chytrid fungi reveal insights into the obligate biotrophic and pathogenic lifestyle of Synchytrium endobioticum.</title>
        <authorList>
            <person name="van de Vossenberg B.T.L.H."/>
            <person name="Warris S."/>
            <person name="Nguyen H.D.T."/>
            <person name="van Gent-Pelzer M.P.E."/>
            <person name="Joly D.L."/>
            <person name="van de Geest H.C."/>
            <person name="Bonants P.J.M."/>
            <person name="Smith D.S."/>
            <person name="Levesque C.A."/>
            <person name="van der Lee T.A.J."/>
        </authorList>
    </citation>
    <scope>NUCLEOTIDE SEQUENCE [LARGE SCALE GENOMIC DNA]</scope>
    <source>
        <strain evidence="2 3">CBS 675.73</strain>
    </source>
</reference>
<dbReference type="AlphaFoldDB" id="A0A507FFC3"/>
<dbReference type="Proteomes" id="UP000320333">
    <property type="component" value="Unassembled WGS sequence"/>
</dbReference>
<organism evidence="2 3">
    <name type="scientific">Chytriomyces confervae</name>
    <dbReference type="NCBI Taxonomy" id="246404"/>
    <lineage>
        <taxon>Eukaryota</taxon>
        <taxon>Fungi</taxon>
        <taxon>Fungi incertae sedis</taxon>
        <taxon>Chytridiomycota</taxon>
        <taxon>Chytridiomycota incertae sedis</taxon>
        <taxon>Chytridiomycetes</taxon>
        <taxon>Chytridiales</taxon>
        <taxon>Chytriomycetaceae</taxon>
        <taxon>Chytriomyces</taxon>
    </lineage>
</organism>
<sequence length="78" mass="8351">MAHLAFDTQPISVSTDLSISYVSGASNGDTLIIVCESKHAGGKLMFSQASIYVQKPDGSRGRLVAIGKHTKFILQSRL</sequence>
<dbReference type="InterPro" id="IPR006683">
    <property type="entry name" value="Thioestr_dom"/>
</dbReference>
<keyword evidence="3" id="KW-1185">Reference proteome</keyword>